<accession>A0A8S3KCI8</accession>
<gene>
    <name evidence="1" type="ORF">SMN809_LOCUS85293</name>
</gene>
<sequence>MNSSLHEKPFKKVKIYSAHDTTVSAVLSFLGINYPHQPQYASAMFVDLYQQ</sequence>
<organism evidence="1 2">
    <name type="scientific">Rotaria magnacalcarata</name>
    <dbReference type="NCBI Taxonomy" id="392030"/>
    <lineage>
        <taxon>Eukaryota</taxon>
        <taxon>Metazoa</taxon>
        <taxon>Spiralia</taxon>
        <taxon>Gnathifera</taxon>
        <taxon>Rotifera</taxon>
        <taxon>Eurotatoria</taxon>
        <taxon>Bdelloidea</taxon>
        <taxon>Philodinida</taxon>
        <taxon>Philodinidae</taxon>
        <taxon>Rotaria</taxon>
    </lineage>
</organism>
<reference evidence="1" key="1">
    <citation type="submission" date="2021-02" db="EMBL/GenBank/DDBJ databases">
        <authorList>
            <person name="Nowell W R."/>
        </authorList>
    </citation>
    <scope>NUCLEOTIDE SEQUENCE</scope>
</reference>
<dbReference type="InterPro" id="IPR029033">
    <property type="entry name" value="His_PPase_superfam"/>
</dbReference>
<protein>
    <submittedName>
        <fullName evidence="1">Uncharacterized protein</fullName>
    </submittedName>
</protein>
<dbReference type="Proteomes" id="UP000676336">
    <property type="component" value="Unassembled WGS sequence"/>
</dbReference>
<evidence type="ECO:0000313" key="2">
    <source>
        <dbReference type="Proteomes" id="UP000676336"/>
    </source>
</evidence>
<dbReference type="EMBL" id="CAJOBI010364042">
    <property type="protein sequence ID" value="CAF5227492.1"/>
    <property type="molecule type" value="Genomic_DNA"/>
</dbReference>
<feature type="non-terminal residue" evidence="1">
    <location>
        <position position="1"/>
    </location>
</feature>
<proteinExistence type="predicted"/>
<dbReference type="AlphaFoldDB" id="A0A8S3KCI8"/>
<comment type="caution">
    <text evidence="1">The sequence shown here is derived from an EMBL/GenBank/DDBJ whole genome shotgun (WGS) entry which is preliminary data.</text>
</comment>
<evidence type="ECO:0000313" key="1">
    <source>
        <dbReference type="EMBL" id="CAF5227492.1"/>
    </source>
</evidence>
<name>A0A8S3KCI8_9BILA</name>
<dbReference type="Gene3D" id="3.40.50.1240">
    <property type="entry name" value="Phosphoglycerate mutase-like"/>
    <property type="match status" value="1"/>
</dbReference>
<dbReference type="SUPFAM" id="SSF53254">
    <property type="entry name" value="Phosphoglycerate mutase-like"/>
    <property type="match status" value="1"/>
</dbReference>